<dbReference type="RefSeq" id="XP_030062907.1">
    <property type="nucleotide sequence ID" value="XM_030207047.1"/>
</dbReference>
<dbReference type="InterPro" id="IPR045658">
    <property type="entry name" value="FRAS1-rel_N"/>
</dbReference>
<dbReference type="PANTHER" id="PTHR45739">
    <property type="entry name" value="MATRIX PROTEIN, PUTATIVE-RELATED"/>
    <property type="match status" value="1"/>
</dbReference>
<keyword evidence="7" id="KW-0325">Glycoprotein</keyword>
<keyword evidence="6" id="KW-0130">Cell adhesion</keyword>
<dbReference type="SMART" id="SM00034">
    <property type="entry name" value="CLECT"/>
    <property type="match status" value="1"/>
</dbReference>
<feature type="domain" description="C-type lectin" evidence="10">
    <location>
        <begin position="2002"/>
        <end position="2110"/>
    </location>
</feature>
<evidence type="ECO:0000313" key="12">
    <source>
        <dbReference type="RefSeq" id="XP_030062907.1"/>
    </source>
</evidence>
<evidence type="ECO:0000256" key="5">
    <source>
        <dbReference type="ARBA" id="ARBA00022837"/>
    </source>
</evidence>
<dbReference type="Pfam" id="PF00059">
    <property type="entry name" value="Lectin_C"/>
    <property type="match status" value="1"/>
</dbReference>
<dbReference type="Gene3D" id="3.10.100.10">
    <property type="entry name" value="Mannose-Binding Protein A, subunit A"/>
    <property type="match status" value="1"/>
</dbReference>
<feature type="repeat" description="CSPG" evidence="8">
    <location>
        <begin position="301"/>
        <end position="395"/>
    </location>
</feature>
<dbReference type="Gene3D" id="2.60.40.2030">
    <property type="match status" value="1"/>
</dbReference>
<feature type="repeat" description="CSPG" evidence="8">
    <location>
        <begin position="1514"/>
        <end position="1604"/>
    </location>
</feature>
<feature type="repeat" description="CSPG" evidence="8">
    <location>
        <begin position="649"/>
        <end position="761"/>
    </location>
</feature>
<keyword evidence="3" id="KW-0732">Signal</keyword>
<dbReference type="GO" id="GO:0009653">
    <property type="term" value="P:anatomical structure morphogenesis"/>
    <property type="evidence" value="ECO:0007669"/>
    <property type="project" value="TreeGrafter"/>
</dbReference>
<feature type="repeat" description="CSPG" evidence="8">
    <location>
        <begin position="895"/>
        <end position="989"/>
    </location>
</feature>
<sequence length="2124" mass="238018">MDVVKDFSRLIFIIHFMNLQHKDASNLVLVNKGITIGRGQMGYLTDLELQFKLPKESDNCKVEVVQNEPMTQRVGKLMPQGFDCHFLPDEVKYVHNGSPLLEEDSVMLRVYRLTELVTMTETFLLHVQIIDPLLSLVQFGRESLEVPEFLGLSSKPVDRNLLSFKYKADRPGTICTVRILSAETLFPAYGQIVTEDPKRQRRRDAPNSPLNINMRKVRQAKLPCPSNKVCHLGMKEIHFLKVKCEDFLQMGLRYQHLSPPSPDVDYIPIQVEIRDERSRFQLQTENVWIPVTIKGAVANAHPRAAFMPMFILEIDQFILTPLTTTAIDAEDNETPKDKLVFSVTSPPHEGYITHLDDHTKAIKSFTWKDLHEMKIAYQPSNVTHMERQNYEVEFEAVDGFFLSSPPITVHFSIRTSETNAPRVAWNMGLDLLEGQSRPITWETLQIVDSDNLDAVQLVMVEGLQHGHLTVQGGKGFVFTVKDLKDGVVRYHHDDSDTTKDYIVFRISDGKHSIRHKFPINILSKDDSPPLLVNNLGLELAEGETVLIEKYALLASDVDSSDDYILYNITKAPNAGEVLKKHFSESTGVPVTSFLQRDLFFGLIYYRHLGGEIFEDSFEFILSDNHEPPNLSNTQIMTIHILPVKDQLPKEAPGVTRHLAVKESEIAYITKDHLQFTDTESSDSELMYTVTKPCFSPASPGIRDAGKLIFMDSIKSMKKDPFLPALKSFTQHAVTHQKVAYMPPLGDIGPDPLSVQFEFSVSDRQGGVVTELVFNITVMPVDNRAPEIFTNPIKMEEGSSSYITGENLMVTDVDSKKDDLRIQLKRRPHHGNVDIHGVIMLEGDMFTLQELHSFKVRYQHDDSETFEDEIVFSATDGLNAADGVLAVQILPVNDEAPELGAGLKSGLDCAEGGSVTITTENIYSTDADSDDMKLTYMVARAPVHGTIRKGGTTVEKFSQHDVTLGFISYVHTGGEIGQSPCMDTVTLIVSDGEAGTVDSCCYGEPRPPPVPLHLSLPVYDLNITILPINNQPPSIYIGEMFIVDEGSSAFITLEYLNASDVDTHSEELNFILETSPQYGYLENTLPSPGFEKSNAGINISSFSFQNLKAGHINYVQSKHERVEPTADHFMIHVSDGVQKSMAVPFYVIINPVNDEIPDLQIQNMTVMEGDVCEMGPWVLNAEDLDIPQNTLSFSVISSPSHGVILNGIYGKDVTQYKQMKSAALHRDLQIYRFTLDELKQGTLPLYMHDDTENLQDSFVIELTDGRNTVQRTVHVHIMSVNDEGPHITRNTGLEVEAAEKKVISSAVLEVEDKDSPRDKVYYIINNVAKFGSLKLKAVSAWITIHPGMNFTQEDVDMNRVWYSHTAVLGSKGYDSFHFYVTDGEHRSPPESFYISIKNTDKGDIVLLTKPVTLTEGDRVTLMTDVLMATDGTGKPEKLLYAVSVPPVHGQIEYINYPGVPISSFSQLDVVAQKVCYAHDNSQEASKDSFSFTVSNDLKATDGFMDFIVVHTDHIPPTLVKNKGIQLHEGGVGVISQDLLELTDPDSPVNNLTYRVIQHPLHGHLYLKGSIMHQSIFTQADVNNMDVAYRHNGGAGQVDKFLFTATDKINPGFLVEGKMREDPVVFTIQVEHEDRSSPVLVIKKAPSTVVHLKDGRTAIHITAHNLKVTDRKNKAEDLVYTVLRSPSFGYLENGKAGCSIKGTFTQRDLNQRAIRYIISAAVDQTSDNFQFRLSNPAGKTLPPETLELKWSRISLAETYYPVCESAGPLAIKVVRTGQSADPSYVSIKVQEVSAKAGVDFTHSAASLLQFDPGVSFKSWNLYIKNDGLEESNEVLKVVLGSPRNAILGQDSEAAVEIIDPRTGACNSMYLKASGSKVISERSGQIEAHWTSSKEHHHISSPRGDVPHTDLLSRHPEAIIARRTTQKQLQSIANNKMYHGIIPLRVEEQFVPEPSIRVTDSWPSLASTFHHLPQRDPSVRTEPSQLKRKTKDKKSRRCISGWTLRDKHCYYLNSVRNTTWESAEQSCSQMPNGHLTSVHSKREMTWLWKFAGMQPFWIGLMETGESNEWRWTNGRPVTFTSVKQVKMGLSQGRRRKCALVKRKKKWVMKVCNKGKQERYICSAPALR</sequence>
<evidence type="ECO:0000256" key="8">
    <source>
        <dbReference type="PROSITE-ProRule" id="PRU01201"/>
    </source>
</evidence>
<evidence type="ECO:0000256" key="2">
    <source>
        <dbReference type="ARBA" id="ARBA00022723"/>
    </source>
</evidence>
<keyword evidence="2" id="KW-0479">Metal-binding</keyword>
<proteinExistence type="inferred from homology"/>
<dbReference type="Pfam" id="PF03160">
    <property type="entry name" value="Calx-beta"/>
    <property type="match status" value="1"/>
</dbReference>
<keyword evidence="5" id="KW-0106">Calcium</keyword>
<accession>A0A6P7YCY5</accession>
<name>A0A6P7YCY5_9AMPH</name>
<dbReference type="InterPro" id="IPR051561">
    <property type="entry name" value="FRAS1_ECM"/>
</dbReference>
<dbReference type="CDD" id="cd00037">
    <property type="entry name" value="CLECT"/>
    <property type="match status" value="1"/>
</dbReference>
<feature type="repeat" description="CSPG" evidence="8">
    <location>
        <begin position="1401"/>
        <end position="1493"/>
    </location>
</feature>
<feature type="repeat" description="CSPG" evidence="8">
    <location>
        <begin position="1283"/>
        <end position="1380"/>
    </location>
</feature>
<evidence type="ECO:0000256" key="3">
    <source>
        <dbReference type="ARBA" id="ARBA00022729"/>
    </source>
</evidence>
<dbReference type="InterPro" id="IPR016187">
    <property type="entry name" value="CTDL_fold"/>
</dbReference>
<evidence type="ECO:0000313" key="11">
    <source>
        <dbReference type="Proteomes" id="UP000515156"/>
    </source>
</evidence>
<reference evidence="12 13" key="1">
    <citation type="submission" date="2025-04" db="UniProtKB">
        <authorList>
            <consortium name="RefSeq"/>
        </authorList>
    </citation>
    <scope>IDENTIFICATION</scope>
</reference>
<dbReference type="Proteomes" id="UP000515156">
    <property type="component" value="Chromosome 6"/>
</dbReference>
<dbReference type="GO" id="GO:0007155">
    <property type="term" value="P:cell adhesion"/>
    <property type="evidence" value="ECO:0007669"/>
    <property type="project" value="UniProtKB-KW"/>
</dbReference>
<feature type="repeat" description="CSPG" evidence="8">
    <location>
        <begin position="1031"/>
        <end position="1133"/>
    </location>
</feature>
<keyword evidence="11" id="KW-1185">Reference proteome</keyword>
<dbReference type="SUPFAM" id="SSF56436">
    <property type="entry name" value="C-type lectin-like"/>
    <property type="match status" value="1"/>
</dbReference>
<dbReference type="GO" id="GO:0046872">
    <property type="term" value="F:metal ion binding"/>
    <property type="evidence" value="ECO:0007669"/>
    <property type="project" value="UniProtKB-KW"/>
</dbReference>
<feature type="repeat" description="CSPG" evidence="8">
    <location>
        <begin position="528"/>
        <end position="622"/>
    </location>
</feature>
<feature type="region of interest" description="Disordered" evidence="9">
    <location>
        <begin position="1969"/>
        <end position="1990"/>
    </location>
</feature>
<protein>
    <submittedName>
        <fullName evidence="12 13">FRAS1-related extracellular matrix protein 1-like isoform X1</fullName>
    </submittedName>
</protein>
<dbReference type="SUPFAM" id="SSF141072">
    <property type="entry name" value="CalX-like"/>
    <property type="match status" value="1"/>
</dbReference>
<evidence type="ECO:0000259" key="10">
    <source>
        <dbReference type="PROSITE" id="PS50041"/>
    </source>
</evidence>
<dbReference type="SMART" id="SM00237">
    <property type="entry name" value="Calx_beta"/>
    <property type="match status" value="1"/>
</dbReference>
<dbReference type="InterPro" id="IPR016186">
    <property type="entry name" value="C-type_lectin-like/link_sf"/>
</dbReference>
<dbReference type="PANTHER" id="PTHR45739:SF3">
    <property type="entry name" value="FRAS-RELATED EXTRACELLULAR MATRIX PROTEIN 1B PRECURSOR"/>
    <property type="match status" value="1"/>
</dbReference>
<dbReference type="OrthoDB" id="430044at2759"/>
<dbReference type="InterPro" id="IPR003644">
    <property type="entry name" value="Calx_beta"/>
</dbReference>
<keyword evidence="4" id="KW-0677">Repeat</keyword>
<gene>
    <name evidence="12 13" type="primary">LOC115472691</name>
</gene>
<feature type="repeat" description="CSPG" evidence="8">
    <location>
        <begin position="420"/>
        <end position="507"/>
    </location>
</feature>
<organism evidence="11 13">
    <name type="scientific">Microcaecilia unicolor</name>
    <dbReference type="NCBI Taxonomy" id="1415580"/>
    <lineage>
        <taxon>Eukaryota</taxon>
        <taxon>Metazoa</taxon>
        <taxon>Chordata</taxon>
        <taxon>Craniata</taxon>
        <taxon>Vertebrata</taxon>
        <taxon>Euteleostomi</taxon>
        <taxon>Amphibia</taxon>
        <taxon>Gymnophiona</taxon>
        <taxon>Siphonopidae</taxon>
        <taxon>Microcaecilia</taxon>
    </lineage>
</organism>
<dbReference type="GO" id="GO:0016020">
    <property type="term" value="C:membrane"/>
    <property type="evidence" value="ECO:0007669"/>
    <property type="project" value="InterPro"/>
</dbReference>
<dbReference type="KEGG" id="muo:115472691"/>
<evidence type="ECO:0000256" key="6">
    <source>
        <dbReference type="ARBA" id="ARBA00022889"/>
    </source>
</evidence>
<dbReference type="Pfam" id="PF16184">
    <property type="entry name" value="Cadherin_3"/>
    <property type="match status" value="12"/>
</dbReference>
<evidence type="ECO:0000313" key="13">
    <source>
        <dbReference type="RefSeq" id="XP_030062908.1"/>
    </source>
</evidence>
<dbReference type="InterPro" id="IPR001304">
    <property type="entry name" value="C-type_lectin-like"/>
</dbReference>
<feature type="repeat" description="CSPG" evidence="8">
    <location>
        <begin position="1639"/>
        <end position="1732"/>
    </location>
</feature>
<dbReference type="GO" id="GO:0007154">
    <property type="term" value="P:cell communication"/>
    <property type="evidence" value="ECO:0007669"/>
    <property type="project" value="InterPro"/>
</dbReference>
<dbReference type="PROSITE" id="PS50041">
    <property type="entry name" value="C_TYPE_LECTIN_2"/>
    <property type="match status" value="1"/>
</dbReference>
<evidence type="ECO:0000256" key="7">
    <source>
        <dbReference type="ARBA" id="ARBA00023180"/>
    </source>
</evidence>
<feature type="repeat" description="CSPG" evidence="8">
    <location>
        <begin position="1154"/>
        <end position="1262"/>
    </location>
</feature>
<comment type="similarity">
    <text evidence="1">Belongs to the FRAS1 family.</text>
</comment>
<feature type="repeat" description="CSPG" evidence="8">
    <location>
        <begin position="783"/>
        <end position="874"/>
    </location>
</feature>
<dbReference type="Pfam" id="PF19309">
    <property type="entry name" value="Frem_N"/>
    <property type="match status" value="1"/>
</dbReference>
<dbReference type="PROSITE" id="PS51854">
    <property type="entry name" value="CSPG"/>
    <property type="match status" value="12"/>
</dbReference>
<evidence type="ECO:0000256" key="4">
    <source>
        <dbReference type="ARBA" id="ARBA00022737"/>
    </source>
</evidence>
<dbReference type="InterPro" id="IPR039005">
    <property type="entry name" value="CSPG_rpt"/>
</dbReference>
<dbReference type="GeneID" id="115472691"/>
<evidence type="ECO:0000256" key="1">
    <source>
        <dbReference type="ARBA" id="ARBA00005529"/>
    </source>
</evidence>
<evidence type="ECO:0000256" key="9">
    <source>
        <dbReference type="SAM" id="MobiDB-lite"/>
    </source>
</evidence>
<dbReference type="RefSeq" id="XP_030062908.1">
    <property type="nucleotide sequence ID" value="XM_030207048.1"/>
</dbReference>
<dbReference type="InterPro" id="IPR038081">
    <property type="entry name" value="CalX-like_sf"/>
</dbReference>